<dbReference type="GO" id="GO:0047617">
    <property type="term" value="F:fatty acyl-CoA hydrolase activity"/>
    <property type="evidence" value="ECO:0007669"/>
    <property type="project" value="TreeGrafter"/>
</dbReference>
<dbReference type="Pfam" id="PF13279">
    <property type="entry name" value="4HBT_2"/>
    <property type="match status" value="1"/>
</dbReference>
<dbReference type="AlphaFoldDB" id="A0A7M2XRF4"/>
<keyword evidence="2" id="KW-1185">Reference proteome</keyword>
<dbReference type="PANTHER" id="PTHR31793:SF24">
    <property type="entry name" value="LONG-CHAIN ACYL-COA THIOESTERASE FADM"/>
    <property type="match status" value="1"/>
</dbReference>
<dbReference type="Proteomes" id="UP000593818">
    <property type="component" value="Chromosome"/>
</dbReference>
<dbReference type="EMBL" id="CP063450">
    <property type="protein sequence ID" value="QOW00376.1"/>
    <property type="molecule type" value="Genomic_DNA"/>
</dbReference>
<organism evidence="1 2">
    <name type="scientific">Rhodococcus pyridinivorans</name>
    <dbReference type="NCBI Taxonomy" id="103816"/>
    <lineage>
        <taxon>Bacteria</taxon>
        <taxon>Bacillati</taxon>
        <taxon>Actinomycetota</taxon>
        <taxon>Actinomycetes</taxon>
        <taxon>Mycobacteriales</taxon>
        <taxon>Nocardiaceae</taxon>
        <taxon>Rhodococcus</taxon>
    </lineage>
</organism>
<dbReference type="PANTHER" id="PTHR31793">
    <property type="entry name" value="4-HYDROXYBENZOYL-COA THIOESTERASE FAMILY MEMBER"/>
    <property type="match status" value="1"/>
</dbReference>
<gene>
    <name evidence="1" type="ORF">INP59_08630</name>
</gene>
<evidence type="ECO:0000313" key="1">
    <source>
        <dbReference type="EMBL" id="QOW00376.1"/>
    </source>
</evidence>
<protein>
    <submittedName>
        <fullName evidence="1">Acyl-CoA thioesterase</fullName>
    </submittedName>
</protein>
<dbReference type="RefSeq" id="WP_193903564.1">
    <property type="nucleotide sequence ID" value="NZ_CP063450.1"/>
</dbReference>
<name>A0A7M2XRF4_9NOCA</name>
<reference evidence="1 2" key="1">
    <citation type="submission" date="2020-10" db="EMBL/GenBank/DDBJ databases">
        <title>Whole genome sequence of oil-degrading bacteria Rhodococcus pyridinivorans strain 5Ap.</title>
        <authorList>
            <person name="Akhremchuk A.E."/>
            <person name="Valentovich L.N."/>
            <person name="Charniauskaya M.I."/>
            <person name="Bukliarevich H.A."/>
            <person name="Titok M.A."/>
        </authorList>
    </citation>
    <scope>NUCLEOTIDE SEQUENCE [LARGE SCALE GENOMIC DNA]</scope>
    <source>
        <strain evidence="1 2">5Ap</strain>
    </source>
</reference>
<dbReference type="InterPro" id="IPR029069">
    <property type="entry name" value="HotDog_dom_sf"/>
</dbReference>
<dbReference type="SUPFAM" id="SSF54637">
    <property type="entry name" value="Thioesterase/thiol ester dehydrase-isomerase"/>
    <property type="match status" value="1"/>
</dbReference>
<accession>A0A7M2XRF4</accession>
<evidence type="ECO:0000313" key="2">
    <source>
        <dbReference type="Proteomes" id="UP000593818"/>
    </source>
</evidence>
<sequence>MTERNGHRPYRCPVEVRWGDSDRLGHVNNAKVVEYLQEGRIKFFRSELPARDAVVLRKMDVEFLRPIKDSSAPIEVETTVLRLGTSSFTVRQTILDRDGVVCAVADTVLVGFDPETDTSQPLTDEARAVLDRHRAVTPTG</sequence>
<dbReference type="Gene3D" id="3.10.129.10">
    <property type="entry name" value="Hotdog Thioesterase"/>
    <property type="match status" value="1"/>
</dbReference>
<proteinExistence type="predicted"/>
<dbReference type="InterPro" id="IPR050563">
    <property type="entry name" value="4-hydroxybenzoyl-CoA_TE"/>
</dbReference>
<dbReference type="CDD" id="cd00586">
    <property type="entry name" value="4HBT"/>
    <property type="match status" value="1"/>
</dbReference>